<proteinExistence type="predicted"/>
<feature type="chain" id="PRO_5047509120" evidence="7">
    <location>
        <begin position="24"/>
        <end position="106"/>
    </location>
</feature>
<dbReference type="Proteomes" id="UP001061302">
    <property type="component" value="Chromosome"/>
</dbReference>
<evidence type="ECO:0000259" key="8">
    <source>
        <dbReference type="PROSITE" id="PS51007"/>
    </source>
</evidence>
<evidence type="ECO:0000313" key="10">
    <source>
        <dbReference type="Proteomes" id="UP001061302"/>
    </source>
</evidence>
<evidence type="ECO:0000313" key="9">
    <source>
        <dbReference type="EMBL" id="UXY14978.1"/>
    </source>
</evidence>
<dbReference type="InterPro" id="IPR009056">
    <property type="entry name" value="Cyt_c-like_dom"/>
</dbReference>
<dbReference type="PRINTS" id="PR00606">
    <property type="entry name" value="CYTCHROMECID"/>
</dbReference>
<reference evidence="9" key="1">
    <citation type="submission" date="2022-10" db="EMBL/GenBank/DDBJ databases">
        <title>Chitiniphilus purpureus sp. nov., a novel chitin-degrading bacterium isolated from crawfish pond sediment.</title>
        <authorList>
            <person name="Li K."/>
        </authorList>
    </citation>
    <scope>NUCLEOTIDE SEQUENCE</scope>
    <source>
        <strain evidence="9">CD1</strain>
    </source>
</reference>
<dbReference type="RefSeq" id="WP_263124337.1">
    <property type="nucleotide sequence ID" value="NZ_CP106753.1"/>
</dbReference>
<protein>
    <submittedName>
        <fullName evidence="9">C-type cytochrome</fullName>
    </submittedName>
</protein>
<evidence type="ECO:0000256" key="3">
    <source>
        <dbReference type="ARBA" id="ARBA00022723"/>
    </source>
</evidence>
<organism evidence="9 10">
    <name type="scientific">Chitiniphilus purpureus</name>
    <dbReference type="NCBI Taxonomy" id="2981137"/>
    <lineage>
        <taxon>Bacteria</taxon>
        <taxon>Pseudomonadati</taxon>
        <taxon>Pseudomonadota</taxon>
        <taxon>Betaproteobacteria</taxon>
        <taxon>Neisseriales</taxon>
        <taxon>Chitinibacteraceae</taxon>
        <taxon>Chitiniphilus</taxon>
    </lineage>
</organism>
<keyword evidence="10" id="KW-1185">Reference proteome</keyword>
<keyword evidence="7" id="KW-0732">Signal</keyword>
<evidence type="ECO:0000256" key="7">
    <source>
        <dbReference type="SAM" id="SignalP"/>
    </source>
</evidence>
<keyword evidence="2 6" id="KW-0349">Heme</keyword>
<name>A0ABY6DMQ4_9NEIS</name>
<dbReference type="InterPro" id="IPR036909">
    <property type="entry name" value="Cyt_c-like_dom_sf"/>
</dbReference>
<keyword evidence="4" id="KW-0249">Electron transport</keyword>
<keyword evidence="5 6" id="KW-0408">Iron</keyword>
<evidence type="ECO:0000256" key="2">
    <source>
        <dbReference type="ARBA" id="ARBA00022617"/>
    </source>
</evidence>
<dbReference type="SUPFAM" id="SSF46626">
    <property type="entry name" value="Cytochrome c"/>
    <property type="match status" value="1"/>
</dbReference>
<dbReference type="PROSITE" id="PS51007">
    <property type="entry name" value="CYTC"/>
    <property type="match status" value="1"/>
</dbReference>
<keyword evidence="1" id="KW-0813">Transport</keyword>
<evidence type="ECO:0000256" key="5">
    <source>
        <dbReference type="ARBA" id="ARBA00023004"/>
    </source>
</evidence>
<evidence type="ECO:0000256" key="1">
    <source>
        <dbReference type="ARBA" id="ARBA00022448"/>
    </source>
</evidence>
<evidence type="ECO:0000256" key="6">
    <source>
        <dbReference type="PROSITE-ProRule" id="PRU00433"/>
    </source>
</evidence>
<sequence length="106" mass="11328">MRRYTSLAALAVVFNVSSVGAKAEDVGAKLAREKNCLACHAMDKKLVGPSYKDVAKKYAGQKDSVNLLVTKVMKGGSGVWGAVPMPPQAVSDAEAHTLVKWILKQQ</sequence>
<keyword evidence="3 6" id="KW-0479">Metal-binding</keyword>
<evidence type="ECO:0000256" key="4">
    <source>
        <dbReference type="ARBA" id="ARBA00022982"/>
    </source>
</evidence>
<dbReference type="InterPro" id="IPR002324">
    <property type="entry name" value="Cyt_c_ID"/>
</dbReference>
<feature type="domain" description="Cytochrome c" evidence="8">
    <location>
        <begin position="22"/>
        <end position="106"/>
    </location>
</feature>
<feature type="signal peptide" evidence="7">
    <location>
        <begin position="1"/>
        <end position="23"/>
    </location>
</feature>
<dbReference type="Gene3D" id="1.10.760.10">
    <property type="entry name" value="Cytochrome c-like domain"/>
    <property type="match status" value="1"/>
</dbReference>
<gene>
    <name evidence="9" type="ORF">N8I74_16910</name>
</gene>
<dbReference type="EMBL" id="CP106753">
    <property type="protein sequence ID" value="UXY14978.1"/>
    <property type="molecule type" value="Genomic_DNA"/>
</dbReference>
<dbReference type="Pfam" id="PF00034">
    <property type="entry name" value="Cytochrom_C"/>
    <property type="match status" value="1"/>
</dbReference>
<accession>A0ABY6DMQ4</accession>